<feature type="region of interest" description="Disordered" evidence="1">
    <location>
        <begin position="162"/>
        <end position="201"/>
    </location>
</feature>
<evidence type="ECO:0008006" key="5">
    <source>
        <dbReference type="Google" id="ProtNLM"/>
    </source>
</evidence>
<feature type="transmembrane region" description="Helical" evidence="2">
    <location>
        <begin position="113"/>
        <end position="131"/>
    </location>
</feature>
<evidence type="ECO:0000313" key="3">
    <source>
        <dbReference type="EMBL" id="CAK0892925.1"/>
    </source>
</evidence>
<protein>
    <recommendedName>
        <fullName evidence="5">Glycerophosphocholine acyltransferase 1</fullName>
    </recommendedName>
</protein>
<reference evidence="3" key="1">
    <citation type="submission" date="2023-10" db="EMBL/GenBank/DDBJ databases">
        <authorList>
            <person name="Chen Y."/>
            <person name="Shah S."/>
            <person name="Dougan E. K."/>
            <person name="Thang M."/>
            <person name="Chan C."/>
        </authorList>
    </citation>
    <scope>NUCLEOTIDE SEQUENCE [LARGE SCALE GENOMIC DNA]</scope>
</reference>
<feature type="transmembrane region" description="Helical" evidence="2">
    <location>
        <begin position="51"/>
        <end position="70"/>
    </location>
</feature>
<gene>
    <name evidence="3" type="ORF">PCOR1329_LOCUS72441</name>
</gene>
<keyword evidence="2" id="KW-0472">Membrane</keyword>
<keyword evidence="2" id="KW-1133">Transmembrane helix</keyword>
<sequence>MFGVSLGLPFSGPERRGGVRLRDIPPSLVGQLGHEGRPVHRGRNYGARLPLGLPLVLLQALLFVAAFAFLPPFVPRVAANSLIAASLCIGVCVAPLPLQMLQYFTTDRSAPEQVVAIVLWLAFFLCLFYPLSQWIFMSLMRGAGTLAGHALRQWRGGRGSVAAYSSGTQPVGQRAEQLPRLQDPEPSSLSREHSRLSRQLL</sequence>
<organism evidence="3 4">
    <name type="scientific">Prorocentrum cordatum</name>
    <dbReference type="NCBI Taxonomy" id="2364126"/>
    <lineage>
        <taxon>Eukaryota</taxon>
        <taxon>Sar</taxon>
        <taxon>Alveolata</taxon>
        <taxon>Dinophyceae</taxon>
        <taxon>Prorocentrales</taxon>
        <taxon>Prorocentraceae</taxon>
        <taxon>Prorocentrum</taxon>
    </lineage>
</organism>
<comment type="caution">
    <text evidence="3">The sequence shown here is derived from an EMBL/GenBank/DDBJ whole genome shotgun (WGS) entry which is preliminary data.</text>
</comment>
<keyword evidence="4" id="KW-1185">Reference proteome</keyword>
<keyword evidence="2" id="KW-0812">Transmembrane</keyword>
<accession>A0ABN9X152</accession>
<evidence type="ECO:0000256" key="1">
    <source>
        <dbReference type="SAM" id="MobiDB-lite"/>
    </source>
</evidence>
<dbReference type="EMBL" id="CAUYUJ010019685">
    <property type="protein sequence ID" value="CAK0892925.1"/>
    <property type="molecule type" value="Genomic_DNA"/>
</dbReference>
<evidence type="ECO:0000313" key="4">
    <source>
        <dbReference type="Proteomes" id="UP001189429"/>
    </source>
</evidence>
<proteinExistence type="predicted"/>
<dbReference type="Proteomes" id="UP001189429">
    <property type="component" value="Unassembled WGS sequence"/>
</dbReference>
<name>A0ABN9X152_9DINO</name>
<feature type="transmembrane region" description="Helical" evidence="2">
    <location>
        <begin position="82"/>
        <end position="101"/>
    </location>
</feature>
<evidence type="ECO:0000256" key="2">
    <source>
        <dbReference type="SAM" id="Phobius"/>
    </source>
</evidence>